<dbReference type="RefSeq" id="WP_123608489.1">
    <property type="nucleotide sequence ID" value="NZ_RJVG01000002.1"/>
</dbReference>
<organism evidence="1 2">
    <name type="scientific">Mobilisporobacter senegalensis</name>
    <dbReference type="NCBI Taxonomy" id="1329262"/>
    <lineage>
        <taxon>Bacteria</taxon>
        <taxon>Bacillati</taxon>
        <taxon>Bacillota</taxon>
        <taxon>Clostridia</taxon>
        <taxon>Lachnospirales</taxon>
        <taxon>Lachnospiraceae</taxon>
        <taxon>Mobilisporobacter</taxon>
    </lineage>
</organism>
<sequence>MSIEFRNVMEEIVLNKVDEIINTVEGCKCEQCRLDIASYVLNRVPTRYVATAEGSIISKVDSLDKKFEIQLVTEIVKAIQIVQENPHHQK</sequence>
<accession>A0A3N1XW18</accession>
<gene>
    <name evidence="1" type="ORF">EDD66_102465</name>
</gene>
<evidence type="ECO:0000313" key="1">
    <source>
        <dbReference type="EMBL" id="ROR30810.1"/>
    </source>
</evidence>
<dbReference type="InterPro" id="IPR019657">
    <property type="entry name" value="ComFB"/>
</dbReference>
<comment type="caution">
    <text evidence="1">The sequence shown here is derived from an EMBL/GenBank/DDBJ whole genome shotgun (WGS) entry which is preliminary data.</text>
</comment>
<keyword evidence="2" id="KW-1185">Reference proteome</keyword>
<evidence type="ECO:0000313" key="2">
    <source>
        <dbReference type="Proteomes" id="UP000273083"/>
    </source>
</evidence>
<protein>
    <submittedName>
        <fullName evidence="1">Competence protein ComFB</fullName>
    </submittedName>
</protein>
<dbReference type="OrthoDB" id="5616024at2"/>
<dbReference type="EMBL" id="RJVG01000002">
    <property type="protein sequence ID" value="ROR30810.1"/>
    <property type="molecule type" value="Genomic_DNA"/>
</dbReference>
<dbReference type="Pfam" id="PF10719">
    <property type="entry name" value="ComFB"/>
    <property type="match status" value="1"/>
</dbReference>
<dbReference type="AlphaFoldDB" id="A0A3N1XW18"/>
<name>A0A3N1XW18_9FIRM</name>
<dbReference type="Proteomes" id="UP000273083">
    <property type="component" value="Unassembled WGS sequence"/>
</dbReference>
<proteinExistence type="predicted"/>
<reference evidence="1 2" key="1">
    <citation type="submission" date="2018-11" db="EMBL/GenBank/DDBJ databases">
        <title>Genomic Encyclopedia of Type Strains, Phase IV (KMG-IV): sequencing the most valuable type-strain genomes for metagenomic binning, comparative biology and taxonomic classification.</title>
        <authorList>
            <person name="Goeker M."/>
        </authorList>
    </citation>
    <scope>NUCLEOTIDE SEQUENCE [LARGE SCALE GENOMIC DNA]</scope>
    <source>
        <strain evidence="1 2">DSM 26537</strain>
    </source>
</reference>